<protein>
    <submittedName>
        <fullName evidence="10">Uncharacterized protein</fullName>
    </submittedName>
</protein>
<proteinExistence type="predicted"/>
<dbReference type="EMBL" id="JADFTS010000003">
    <property type="protein sequence ID" value="KAF9615804.1"/>
    <property type="molecule type" value="Genomic_DNA"/>
</dbReference>
<comment type="caution">
    <text evidence="10">The sequence shown here is derived from an EMBL/GenBank/DDBJ whole genome shotgun (WGS) entry which is preliminary data.</text>
</comment>
<dbReference type="PROSITE" id="PS50868">
    <property type="entry name" value="POST_SET"/>
    <property type="match status" value="1"/>
</dbReference>
<dbReference type="AlphaFoldDB" id="A0A835M6P6"/>
<evidence type="ECO:0000256" key="1">
    <source>
        <dbReference type="ARBA" id="ARBA00004123"/>
    </source>
</evidence>
<evidence type="ECO:0000256" key="2">
    <source>
        <dbReference type="ARBA" id="ARBA00004286"/>
    </source>
</evidence>
<evidence type="ECO:0000256" key="6">
    <source>
        <dbReference type="ARBA" id="ARBA00022691"/>
    </source>
</evidence>
<accession>A0A835M6P6</accession>
<dbReference type="Gene3D" id="2.170.270.10">
    <property type="entry name" value="SET domain"/>
    <property type="match status" value="1"/>
</dbReference>
<gene>
    <name evidence="10" type="ORF">IFM89_026475</name>
</gene>
<dbReference type="PROSITE" id="PS50280">
    <property type="entry name" value="SET"/>
    <property type="match status" value="1"/>
</dbReference>
<evidence type="ECO:0000259" key="9">
    <source>
        <dbReference type="PROSITE" id="PS50868"/>
    </source>
</evidence>
<keyword evidence="3" id="KW-0158">Chromosome</keyword>
<dbReference type="PROSITE" id="PS51578">
    <property type="entry name" value="SAM_MT43_SET2_2"/>
    <property type="match status" value="1"/>
</dbReference>
<keyword evidence="6" id="KW-0949">S-adenosyl-L-methionine</keyword>
<sequence length="266" mass="30601">MYASGVMCTLPRRSVTLWMVVLDAQIVALKSAARIVFAAQSVVDSVNVHYNIWMLDSWMVLFSVHQAMNMVQSISCSKDCRCSEMCTNRPFRKEKKIKVAKTEYCGWGVEAAEPIKEGDFVTEYVGEVIDDALCVKRLWHLKSRGDENFYLCEIRKNFTIDATYKGNFARFVNHSCDPNCRMEKWEVDGETRVGIFAMRSIKVGEPLTYDYRFVCFGSDVECHCGASNCHGTLGTRRKIYKLDSINLSWCCKRRRSKLCSEMRNFL</sequence>
<dbReference type="InterPro" id="IPR003616">
    <property type="entry name" value="Post-SET_dom"/>
</dbReference>
<feature type="domain" description="Post-SET" evidence="9">
    <location>
        <begin position="218"/>
        <end position="234"/>
    </location>
</feature>
<dbReference type="SUPFAM" id="SSF82199">
    <property type="entry name" value="SET domain"/>
    <property type="match status" value="1"/>
</dbReference>
<evidence type="ECO:0000256" key="7">
    <source>
        <dbReference type="ARBA" id="ARBA00023242"/>
    </source>
</evidence>
<dbReference type="GO" id="GO:0005694">
    <property type="term" value="C:chromosome"/>
    <property type="evidence" value="ECO:0007669"/>
    <property type="project" value="UniProtKB-SubCell"/>
</dbReference>
<dbReference type="PANTHER" id="PTHR22884">
    <property type="entry name" value="SET DOMAIN PROTEINS"/>
    <property type="match status" value="1"/>
</dbReference>
<dbReference type="InterPro" id="IPR001214">
    <property type="entry name" value="SET_dom"/>
</dbReference>
<keyword evidence="4" id="KW-0489">Methyltransferase</keyword>
<reference evidence="10 11" key="1">
    <citation type="submission" date="2020-10" db="EMBL/GenBank/DDBJ databases">
        <title>The Coptis chinensis genome and diversification of protoberbering-type alkaloids.</title>
        <authorList>
            <person name="Wang B."/>
            <person name="Shu S."/>
            <person name="Song C."/>
            <person name="Liu Y."/>
        </authorList>
    </citation>
    <scope>NUCLEOTIDE SEQUENCE [LARGE SCALE GENOMIC DNA]</scope>
    <source>
        <strain evidence="10">HL-2020</strain>
        <tissue evidence="10">Leaf</tissue>
    </source>
</reference>
<evidence type="ECO:0000259" key="8">
    <source>
        <dbReference type="PROSITE" id="PS50280"/>
    </source>
</evidence>
<evidence type="ECO:0000313" key="10">
    <source>
        <dbReference type="EMBL" id="KAF9615804.1"/>
    </source>
</evidence>
<dbReference type="GO" id="GO:0008168">
    <property type="term" value="F:methyltransferase activity"/>
    <property type="evidence" value="ECO:0007669"/>
    <property type="project" value="UniProtKB-KW"/>
</dbReference>
<dbReference type="SMART" id="SM00317">
    <property type="entry name" value="SET"/>
    <property type="match status" value="1"/>
</dbReference>
<evidence type="ECO:0000313" key="11">
    <source>
        <dbReference type="Proteomes" id="UP000631114"/>
    </source>
</evidence>
<feature type="domain" description="SET" evidence="8">
    <location>
        <begin position="95"/>
        <end position="212"/>
    </location>
</feature>
<dbReference type="InterPro" id="IPR046341">
    <property type="entry name" value="SET_dom_sf"/>
</dbReference>
<keyword evidence="7" id="KW-0539">Nucleus</keyword>
<dbReference type="OrthoDB" id="422362at2759"/>
<evidence type="ECO:0000256" key="5">
    <source>
        <dbReference type="ARBA" id="ARBA00022679"/>
    </source>
</evidence>
<evidence type="ECO:0000256" key="3">
    <source>
        <dbReference type="ARBA" id="ARBA00022454"/>
    </source>
</evidence>
<dbReference type="Proteomes" id="UP000631114">
    <property type="component" value="Unassembled WGS sequence"/>
</dbReference>
<dbReference type="Pfam" id="PF00856">
    <property type="entry name" value="SET"/>
    <property type="match status" value="1"/>
</dbReference>
<name>A0A835M6P6_9MAGN</name>
<evidence type="ECO:0000256" key="4">
    <source>
        <dbReference type="ARBA" id="ARBA00022603"/>
    </source>
</evidence>
<keyword evidence="5" id="KW-0808">Transferase</keyword>
<comment type="subcellular location">
    <subcellularLocation>
        <location evidence="2">Chromosome</location>
    </subcellularLocation>
    <subcellularLocation>
        <location evidence="1">Nucleus</location>
    </subcellularLocation>
</comment>
<organism evidence="10 11">
    <name type="scientific">Coptis chinensis</name>
    <dbReference type="NCBI Taxonomy" id="261450"/>
    <lineage>
        <taxon>Eukaryota</taxon>
        <taxon>Viridiplantae</taxon>
        <taxon>Streptophyta</taxon>
        <taxon>Embryophyta</taxon>
        <taxon>Tracheophyta</taxon>
        <taxon>Spermatophyta</taxon>
        <taxon>Magnoliopsida</taxon>
        <taxon>Ranunculales</taxon>
        <taxon>Ranunculaceae</taxon>
        <taxon>Coptidoideae</taxon>
        <taxon>Coptis</taxon>
    </lineage>
</organism>
<dbReference type="InterPro" id="IPR025787">
    <property type="entry name" value="Hist-Lys_N-MeTrfase_SET2_plant"/>
</dbReference>
<dbReference type="GO" id="GO:0005634">
    <property type="term" value="C:nucleus"/>
    <property type="evidence" value="ECO:0007669"/>
    <property type="project" value="UniProtKB-SubCell"/>
</dbReference>
<dbReference type="InterPro" id="IPR050777">
    <property type="entry name" value="SET2_Histone-Lys_MeTrsfase"/>
</dbReference>
<dbReference type="GO" id="GO:0032259">
    <property type="term" value="P:methylation"/>
    <property type="evidence" value="ECO:0007669"/>
    <property type="project" value="UniProtKB-KW"/>
</dbReference>
<keyword evidence="11" id="KW-1185">Reference proteome</keyword>